<name>A0A6C2UGY1_9BACT</name>
<dbReference type="AlphaFoldDB" id="A0A6C2UGY1"/>
<proteinExistence type="predicted"/>
<reference evidence="1 2" key="1">
    <citation type="submission" date="2019-04" db="EMBL/GenBank/DDBJ databases">
        <authorList>
            <person name="Van Vliet M D."/>
        </authorList>
    </citation>
    <scope>NUCLEOTIDE SEQUENCE [LARGE SCALE GENOMIC DNA]</scope>
    <source>
        <strain evidence="1 2">F21</strain>
    </source>
</reference>
<accession>A0A6C2UGY1</accession>
<sequence length="124" mass="13594">MNNTAFKSAQLVGEQLRYVVEYDGEWLALLDCMDDLVGPARGNLVIIDGKALRGSRGIQLVSAFCGETGRWLGTRPVEEKSNEIPVARKLAKKCAENGAMILRDHLRAGLLPPRKKPGDAHAMH</sequence>
<dbReference type="RefSeq" id="WP_136060840.1">
    <property type="nucleotide sequence ID" value="NZ_CAAHFH010000001.1"/>
</dbReference>
<dbReference type="Proteomes" id="UP000346198">
    <property type="component" value="Unassembled WGS sequence"/>
</dbReference>
<organism evidence="1 2">
    <name type="scientific">Pontiella sulfatireligans</name>
    <dbReference type="NCBI Taxonomy" id="2750658"/>
    <lineage>
        <taxon>Bacteria</taxon>
        <taxon>Pseudomonadati</taxon>
        <taxon>Kiritimatiellota</taxon>
        <taxon>Kiritimatiellia</taxon>
        <taxon>Kiritimatiellales</taxon>
        <taxon>Pontiellaceae</taxon>
        <taxon>Pontiella</taxon>
    </lineage>
</organism>
<protein>
    <submittedName>
        <fullName evidence="1">Uncharacterized protein</fullName>
    </submittedName>
</protein>
<keyword evidence="2" id="KW-1185">Reference proteome</keyword>
<dbReference type="EMBL" id="CAAHFH010000001">
    <property type="protein sequence ID" value="VGO19445.1"/>
    <property type="molecule type" value="Genomic_DNA"/>
</dbReference>
<gene>
    <name evidence="1" type="ORF">SCARR_01503</name>
</gene>
<evidence type="ECO:0000313" key="1">
    <source>
        <dbReference type="EMBL" id="VGO19445.1"/>
    </source>
</evidence>
<evidence type="ECO:0000313" key="2">
    <source>
        <dbReference type="Proteomes" id="UP000346198"/>
    </source>
</evidence>